<comment type="caution">
    <text evidence="1">The sequence shown here is derived from an EMBL/GenBank/DDBJ whole genome shotgun (WGS) entry which is preliminary data.</text>
</comment>
<gene>
    <name evidence="1" type="ORF">PRZ03_10960</name>
</gene>
<keyword evidence="2" id="KW-1185">Reference proteome</keyword>
<evidence type="ECO:0000313" key="1">
    <source>
        <dbReference type="EMBL" id="MDC8772089.1"/>
    </source>
</evidence>
<accession>A0ABT5KDT2</accession>
<sequence>MKSLRDARQILRSSPMQKGVNFKELGSLCIALIGAALRASTSQVNAFRASLAIKFEAPEFQVIRLE</sequence>
<evidence type="ECO:0000313" key="2">
    <source>
        <dbReference type="Proteomes" id="UP001221189"/>
    </source>
</evidence>
<proteinExistence type="predicted"/>
<organism evidence="1 2">
    <name type="scientific">Roseateles albus</name>
    <dbReference type="NCBI Taxonomy" id="2987525"/>
    <lineage>
        <taxon>Bacteria</taxon>
        <taxon>Pseudomonadati</taxon>
        <taxon>Pseudomonadota</taxon>
        <taxon>Betaproteobacteria</taxon>
        <taxon>Burkholderiales</taxon>
        <taxon>Sphaerotilaceae</taxon>
        <taxon>Roseateles</taxon>
    </lineage>
</organism>
<dbReference type="Proteomes" id="UP001221189">
    <property type="component" value="Unassembled WGS sequence"/>
</dbReference>
<dbReference type="EMBL" id="JAQQXT010000006">
    <property type="protein sequence ID" value="MDC8772089.1"/>
    <property type="molecule type" value="Genomic_DNA"/>
</dbReference>
<dbReference type="RefSeq" id="WP_273600335.1">
    <property type="nucleotide sequence ID" value="NZ_JAQQXT010000006.1"/>
</dbReference>
<reference evidence="1 2" key="1">
    <citation type="submission" date="2022-10" db="EMBL/GenBank/DDBJ databases">
        <title>Paucibacter sp. hw1 Genome sequencing.</title>
        <authorList>
            <person name="Park S."/>
        </authorList>
    </citation>
    <scope>NUCLEOTIDE SEQUENCE [LARGE SCALE GENOMIC DNA]</scope>
    <source>
        <strain evidence="2">hw1</strain>
    </source>
</reference>
<protein>
    <submittedName>
        <fullName evidence="1">Uncharacterized protein</fullName>
    </submittedName>
</protein>
<name>A0ABT5KDT2_9BURK</name>